<evidence type="ECO:0000256" key="4">
    <source>
        <dbReference type="ARBA" id="ARBA00022475"/>
    </source>
</evidence>
<dbReference type="InterPro" id="IPR029016">
    <property type="entry name" value="GAF-like_dom_sf"/>
</dbReference>
<dbReference type="PANTHER" id="PTHR43047">
    <property type="entry name" value="TWO-COMPONENT HISTIDINE PROTEIN KINASE"/>
    <property type="match status" value="1"/>
</dbReference>
<evidence type="ECO:0000256" key="1">
    <source>
        <dbReference type="ARBA" id="ARBA00000085"/>
    </source>
</evidence>
<keyword evidence="7" id="KW-0547">Nucleotide-binding</keyword>
<dbReference type="InterPro" id="IPR035965">
    <property type="entry name" value="PAS-like_dom_sf"/>
</dbReference>
<dbReference type="InterPro" id="IPR036097">
    <property type="entry name" value="HisK_dim/P_sf"/>
</dbReference>
<feature type="domain" description="PAS" evidence="17">
    <location>
        <begin position="136"/>
        <end position="207"/>
    </location>
</feature>
<dbReference type="Pfam" id="PF00512">
    <property type="entry name" value="HisKA"/>
    <property type="match status" value="1"/>
</dbReference>
<protein>
    <recommendedName>
        <fullName evidence="3">histidine kinase</fullName>
        <ecNumber evidence="3">2.7.13.3</ecNumber>
    </recommendedName>
</protein>
<dbReference type="SUPFAM" id="SSF52172">
    <property type="entry name" value="CheY-like"/>
    <property type="match status" value="1"/>
</dbReference>
<evidence type="ECO:0000256" key="2">
    <source>
        <dbReference type="ARBA" id="ARBA00004236"/>
    </source>
</evidence>
<dbReference type="GO" id="GO:0005524">
    <property type="term" value="F:ATP binding"/>
    <property type="evidence" value="ECO:0007669"/>
    <property type="project" value="UniProtKB-KW"/>
</dbReference>
<evidence type="ECO:0000256" key="11">
    <source>
        <dbReference type="ARBA" id="ARBA00023136"/>
    </source>
</evidence>
<evidence type="ECO:0000256" key="5">
    <source>
        <dbReference type="ARBA" id="ARBA00022553"/>
    </source>
</evidence>
<dbReference type="SMART" id="SM00388">
    <property type="entry name" value="HisKA"/>
    <property type="match status" value="1"/>
</dbReference>
<dbReference type="EMBL" id="LUKE01000001">
    <property type="protein sequence ID" value="KYG65523.1"/>
    <property type="molecule type" value="Genomic_DNA"/>
</dbReference>
<evidence type="ECO:0000259" key="16">
    <source>
        <dbReference type="PROSITE" id="PS50110"/>
    </source>
</evidence>
<evidence type="ECO:0000259" key="15">
    <source>
        <dbReference type="PROSITE" id="PS50109"/>
    </source>
</evidence>
<gene>
    <name evidence="18" type="ORF">AZI86_00135</name>
</gene>
<dbReference type="AlphaFoldDB" id="A0A150WM02"/>
<dbReference type="SUPFAM" id="SSF55781">
    <property type="entry name" value="GAF domain-like"/>
    <property type="match status" value="1"/>
</dbReference>
<evidence type="ECO:0000256" key="9">
    <source>
        <dbReference type="ARBA" id="ARBA00022840"/>
    </source>
</evidence>
<dbReference type="InterPro" id="IPR005467">
    <property type="entry name" value="His_kinase_dom"/>
</dbReference>
<comment type="subcellular location">
    <subcellularLocation>
        <location evidence="2">Cell membrane</location>
    </subcellularLocation>
</comment>
<dbReference type="SUPFAM" id="SSF55874">
    <property type="entry name" value="ATPase domain of HSP90 chaperone/DNA topoisomerase II/histidine kinase"/>
    <property type="match status" value="1"/>
</dbReference>
<dbReference type="InterPro" id="IPR001789">
    <property type="entry name" value="Sig_transdc_resp-reg_receiver"/>
</dbReference>
<dbReference type="CDD" id="cd16922">
    <property type="entry name" value="HATPase_EvgS-ArcB-TorS-like"/>
    <property type="match status" value="1"/>
</dbReference>
<feature type="transmembrane region" description="Helical" evidence="14">
    <location>
        <begin position="12"/>
        <end position="32"/>
    </location>
</feature>
<keyword evidence="6" id="KW-0808">Transferase</keyword>
<name>A0A150WM02_BDEBC</name>
<dbReference type="CDD" id="cd00082">
    <property type="entry name" value="HisKA"/>
    <property type="match status" value="1"/>
</dbReference>
<dbReference type="InterPro" id="IPR013767">
    <property type="entry name" value="PAS_fold"/>
</dbReference>
<comment type="caution">
    <text evidence="18">The sequence shown here is derived from an EMBL/GenBank/DDBJ whole genome shotgun (WGS) entry which is preliminary data.</text>
</comment>
<dbReference type="Pfam" id="PF02518">
    <property type="entry name" value="HATPase_c"/>
    <property type="match status" value="1"/>
</dbReference>
<evidence type="ECO:0000256" key="14">
    <source>
        <dbReference type="SAM" id="Phobius"/>
    </source>
</evidence>
<dbReference type="RefSeq" id="WP_061833067.1">
    <property type="nucleotide sequence ID" value="NZ_LUKE01000001.1"/>
</dbReference>
<dbReference type="Gene3D" id="3.30.450.20">
    <property type="entry name" value="PAS domain"/>
    <property type="match status" value="1"/>
</dbReference>
<evidence type="ECO:0000256" key="7">
    <source>
        <dbReference type="ARBA" id="ARBA00022741"/>
    </source>
</evidence>
<dbReference type="InterPro" id="IPR004358">
    <property type="entry name" value="Sig_transdc_His_kin-like_C"/>
</dbReference>
<evidence type="ECO:0000256" key="12">
    <source>
        <dbReference type="PROSITE-ProRule" id="PRU00169"/>
    </source>
</evidence>
<dbReference type="SUPFAM" id="SSF55785">
    <property type="entry name" value="PYP-like sensor domain (PAS domain)"/>
    <property type="match status" value="1"/>
</dbReference>
<sequence length="844" mass="94661">MKKTYFSRHQGPFIYFLGPSLIVVTILLMFFLRNTAFYLPNPIAPLTLIIIFTATLGGYKPGLLTAAFAAICLAYNLSIPGQHFAYHPMELRRLIAWCISYPIIALVVGLLKNRSEFLLEQELERRIQQEEDLRASEVRMRAIIDSAYDAFVAIDKNSKIQEWNPQAERTFGWTREEALGRALIDLIVPEKFHQAHHVGLTRYLATGEGAILNRRIEVPARHKNGTILAMELTVYPIQQKDSLWFGAFLHDISERKRIEQLSVIQLTSSQIMSENASLNEVGPLLLKELCQGSGWILAELWLFEPTSQSFYCPYVWSKNKETQSLFESQNPKYLSSRQGWAGAALTSDSPQWMIDIDKMTLPRSEILRSAGFKTMLYSPIYDRDELIGVLAMYHSEALKQDARLMSVIDDFCKRLGLYITRIRSEEGLKNLSHDLERKIQERTEELKIVNQQLKNEAVEKEILYEQARTANRLKDEFLATISHELRTPMNVILGHSELLHEENLSPQDQKRSIEAIYRNTKAQVHIVSDILDVSKFITGKVQMNMEVVDLAELIPLAVESISQAASAKDIEITDSISTDVGLITGDPTRLQQVFWNLLSNAVKFTPRHGKIHISLTAAESNVVITVKDNGKGIDPTFLPYVFERFRQEDSATTRKFGGLGLGLAITKNIVEAHGGNIQVTSEGKGLGSTFSVILPLTSLRSHPTTDDTLEDVSHLLDGVHILVVDDQADALSLVATVLKRAGARVDKASSATEAFKKVVRVRPDVLISDIGMPEKDGYDLIGMVRKLPQDMGGETLAIALTAYAQEEDQKKTLQMGFQAHLAKPVEGKQLVRAVAKLVGKYAAH</sequence>
<dbReference type="SMART" id="SM00387">
    <property type="entry name" value="HATPase_c"/>
    <property type="match status" value="1"/>
</dbReference>
<proteinExistence type="predicted"/>
<evidence type="ECO:0000259" key="17">
    <source>
        <dbReference type="PROSITE" id="PS50112"/>
    </source>
</evidence>
<evidence type="ECO:0000256" key="3">
    <source>
        <dbReference type="ARBA" id="ARBA00012438"/>
    </source>
</evidence>
<evidence type="ECO:0000256" key="6">
    <source>
        <dbReference type="ARBA" id="ARBA00022679"/>
    </source>
</evidence>
<dbReference type="InterPro" id="IPR003594">
    <property type="entry name" value="HATPase_dom"/>
</dbReference>
<dbReference type="SMART" id="SM00448">
    <property type="entry name" value="REC"/>
    <property type="match status" value="1"/>
</dbReference>
<evidence type="ECO:0000256" key="13">
    <source>
        <dbReference type="SAM" id="Coils"/>
    </source>
</evidence>
<keyword evidence="8" id="KW-0418">Kinase</keyword>
<keyword evidence="14" id="KW-0812">Transmembrane</keyword>
<keyword evidence="11 14" id="KW-0472">Membrane</keyword>
<dbReference type="Proteomes" id="UP000075320">
    <property type="component" value="Unassembled WGS sequence"/>
</dbReference>
<keyword evidence="9" id="KW-0067">ATP-binding</keyword>
<keyword evidence="4" id="KW-1003">Cell membrane</keyword>
<feature type="transmembrane region" description="Helical" evidence="14">
    <location>
        <begin position="63"/>
        <end position="82"/>
    </location>
</feature>
<evidence type="ECO:0000313" key="19">
    <source>
        <dbReference type="Proteomes" id="UP000075320"/>
    </source>
</evidence>
<dbReference type="FunFam" id="3.30.565.10:FF:000023">
    <property type="entry name" value="PAS domain-containing sensor histidine kinase"/>
    <property type="match status" value="1"/>
</dbReference>
<dbReference type="Gene3D" id="1.20.120.620">
    <property type="entry name" value="Backbone structure of the membrane domain of e. Coli histidine kinase receptor kdpd"/>
    <property type="match status" value="1"/>
</dbReference>
<dbReference type="GO" id="GO:0000155">
    <property type="term" value="F:phosphorelay sensor kinase activity"/>
    <property type="evidence" value="ECO:0007669"/>
    <property type="project" value="InterPro"/>
</dbReference>
<organism evidence="18 19">
    <name type="scientific">Bdellovibrio bacteriovorus</name>
    <dbReference type="NCBI Taxonomy" id="959"/>
    <lineage>
        <taxon>Bacteria</taxon>
        <taxon>Pseudomonadati</taxon>
        <taxon>Bdellovibrionota</taxon>
        <taxon>Bdellovibrionia</taxon>
        <taxon>Bdellovibrionales</taxon>
        <taxon>Pseudobdellovibrionaceae</taxon>
        <taxon>Bdellovibrio</taxon>
    </lineage>
</organism>
<dbReference type="GO" id="GO:0005886">
    <property type="term" value="C:plasma membrane"/>
    <property type="evidence" value="ECO:0007669"/>
    <property type="project" value="UniProtKB-SubCell"/>
</dbReference>
<dbReference type="OrthoDB" id="5287173at2"/>
<feature type="domain" description="Histidine kinase" evidence="15">
    <location>
        <begin position="480"/>
        <end position="698"/>
    </location>
</feature>
<dbReference type="Pfam" id="PF00072">
    <property type="entry name" value="Response_reg"/>
    <property type="match status" value="1"/>
</dbReference>
<comment type="catalytic activity">
    <reaction evidence="1">
        <text>ATP + protein L-histidine = ADP + protein N-phospho-L-histidine.</text>
        <dbReference type="EC" id="2.7.13.3"/>
    </reaction>
</comment>
<dbReference type="EC" id="2.7.13.3" evidence="3"/>
<keyword evidence="13" id="KW-0175">Coiled coil</keyword>
<feature type="transmembrane region" description="Helical" evidence="14">
    <location>
        <begin position="38"/>
        <end position="56"/>
    </location>
</feature>
<dbReference type="PANTHER" id="PTHR43047:SF72">
    <property type="entry name" value="OSMOSENSING HISTIDINE PROTEIN KINASE SLN1"/>
    <property type="match status" value="1"/>
</dbReference>
<dbReference type="NCBIfam" id="TIGR00229">
    <property type="entry name" value="sensory_box"/>
    <property type="match status" value="1"/>
</dbReference>
<keyword evidence="14" id="KW-1133">Transmembrane helix</keyword>
<dbReference type="Gene3D" id="3.30.565.10">
    <property type="entry name" value="Histidine kinase-like ATPase, C-terminal domain"/>
    <property type="match status" value="1"/>
</dbReference>
<dbReference type="CDD" id="cd17580">
    <property type="entry name" value="REC_2_DhkD-like"/>
    <property type="match status" value="1"/>
</dbReference>
<dbReference type="GO" id="GO:0006355">
    <property type="term" value="P:regulation of DNA-templated transcription"/>
    <property type="evidence" value="ECO:0007669"/>
    <property type="project" value="InterPro"/>
</dbReference>
<reference evidence="18 19" key="1">
    <citation type="submission" date="2016-03" db="EMBL/GenBank/DDBJ databases">
        <authorList>
            <person name="Ploux O."/>
        </authorList>
    </citation>
    <scope>NUCLEOTIDE SEQUENCE [LARGE SCALE GENOMIC DNA]</scope>
    <source>
        <strain evidence="18 19">R0</strain>
    </source>
</reference>
<accession>A0A150WM02</accession>
<dbReference type="CDD" id="cd00130">
    <property type="entry name" value="PAS"/>
    <property type="match status" value="1"/>
</dbReference>
<dbReference type="InterPro" id="IPR003661">
    <property type="entry name" value="HisK_dim/P_dom"/>
</dbReference>
<feature type="coiled-coil region" evidence="13">
    <location>
        <begin position="432"/>
        <end position="470"/>
    </location>
</feature>
<dbReference type="PROSITE" id="PS50112">
    <property type="entry name" value="PAS"/>
    <property type="match status" value="1"/>
</dbReference>
<evidence type="ECO:0000256" key="10">
    <source>
        <dbReference type="ARBA" id="ARBA00023012"/>
    </source>
</evidence>
<evidence type="ECO:0000256" key="8">
    <source>
        <dbReference type="ARBA" id="ARBA00022777"/>
    </source>
</evidence>
<dbReference type="PROSITE" id="PS50109">
    <property type="entry name" value="HIS_KIN"/>
    <property type="match status" value="1"/>
</dbReference>
<feature type="transmembrane region" description="Helical" evidence="14">
    <location>
        <begin position="94"/>
        <end position="111"/>
    </location>
</feature>
<feature type="modified residue" description="4-aspartylphosphate" evidence="12">
    <location>
        <position position="769"/>
    </location>
</feature>
<dbReference type="PROSITE" id="PS50110">
    <property type="entry name" value="RESPONSE_REGULATORY"/>
    <property type="match status" value="1"/>
</dbReference>
<dbReference type="PRINTS" id="PR00344">
    <property type="entry name" value="BCTRLSENSOR"/>
</dbReference>
<dbReference type="SMART" id="SM00091">
    <property type="entry name" value="PAS"/>
    <property type="match status" value="1"/>
</dbReference>
<dbReference type="Gene3D" id="1.10.287.130">
    <property type="match status" value="1"/>
</dbReference>
<dbReference type="InterPro" id="IPR011006">
    <property type="entry name" value="CheY-like_superfamily"/>
</dbReference>
<feature type="domain" description="Response regulatory" evidence="16">
    <location>
        <begin position="720"/>
        <end position="838"/>
    </location>
</feature>
<dbReference type="GO" id="GO:0009927">
    <property type="term" value="F:histidine phosphotransfer kinase activity"/>
    <property type="evidence" value="ECO:0007669"/>
    <property type="project" value="TreeGrafter"/>
</dbReference>
<dbReference type="Gene3D" id="3.40.50.2300">
    <property type="match status" value="1"/>
</dbReference>
<keyword evidence="19" id="KW-1185">Reference proteome</keyword>
<dbReference type="InterPro" id="IPR036890">
    <property type="entry name" value="HATPase_C_sf"/>
</dbReference>
<dbReference type="Pfam" id="PF00989">
    <property type="entry name" value="PAS"/>
    <property type="match status" value="1"/>
</dbReference>
<dbReference type="InterPro" id="IPR000014">
    <property type="entry name" value="PAS"/>
</dbReference>
<dbReference type="Gene3D" id="3.30.450.40">
    <property type="match status" value="1"/>
</dbReference>
<dbReference type="SUPFAM" id="SSF47384">
    <property type="entry name" value="Homodimeric domain of signal transducing histidine kinase"/>
    <property type="match status" value="1"/>
</dbReference>
<keyword evidence="5 12" id="KW-0597">Phosphoprotein</keyword>
<keyword evidence="10" id="KW-0902">Two-component regulatory system</keyword>
<evidence type="ECO:0000313" key="18">
    <source>
        <dbReference type="EMBL" id="KYG65523.1"/>
    </source>
</evidence>
<dbReference type="InterPro" id="IPR038318">
    <property type="entry name" value="KdpD_sf"/>
</dbReference>